<evidence type="ECO:0000313" key="2">
    <source>
        <dbReference type="Proteomes" id="UP001528040"/>
    </source>
</evidence>
<proteinExistence type="predicted"/>
<organism evidence="1 2">
    <name type="scientific">Aliiroseovarius salicola</name>
    <dbReference type="NCBI Taxonomy" id="3009082"/>
    <lineage>
        <taxon>Bacteria</taxon>
        <taxon>Pseudomonadati</taxon>
        <taxon>Pseudomonadota</taxon>
        <taxon>Alphaproteobacteria</taxon>
        <taxon>Rhodobacterales</taxon>
        <taxon>Paracoccaceae</taxon>
        <taxon>Aliiroseovarius</taxon>
    </lineage>
</organism>
<protein>
    <submittedName>
        <fullName evidence="1">Uncharacterized protein</fullName>
    </submittedName>
</protein>
<dbReference type="EMBL" id="JAQIIO010000001">
    <property type="protein sequence ID" value="MDA5093069.1"/>
    <property type="molecule type" value="Genomic_DNA"/>
</dbReference>
<reference evidence="1 2" key="1">
    <citation type="submission" date="2023-01" db="EMBL/GenBank/DDBJ databases">
        <authorList>
            <person name="Yoon J.-W."/>
        </authorList>
    </citation>
    <scope>NUCLEOTIDE SEQUENCE [LARGE SCALE GENOMIC DNA]</scope>
    <source>
        <strain evidence="1 2">KMU-50</strain>
    </source>
</reference>
<name>A0ABT4VXU8_9RHOB</name>
<sequence>MVENKAALSNQGIAISLALGEGNNRILALAFQSCLDDLARRLRLSDLNEKSALCAPILDAFSEEVEQAKAHHDVFVISSEHLHSRLRNETEIDALHRYLSPLFSSIDVHAYLRQQARLAQSNYSTWIEGGGGADDLATFTKDAQPGNPYYDYSLLAKLWTGVFGENAFHPRLYQRQNLLGGDVRQDFLTHALNLDHHQGFGFRTVESNPSLGALGITFGRGVNLVLPQFLFGRRNRARDAIMRSFVLSGLGKLGPQNPSKLDDIQVRFQRVNGELTRRYPWLSEGFN</sequence>
<keyword evidence="2" id="KW-1185">Reference proteome</keyword>
<gene>
    <name evidence="1" type="ORF">O2N63_03120</name>
</gene>
<accession>A0ABT4VXU8</accession>
<comment type="caution">
    <text evidence="1">The sequence shown here is derived from an EMBL/GenBank/DDBJ whole genome shotgun (WGS) entry which is preliminary data.</text>
</comment>
<evidence type="ECO:0000313" key="1">
    <source>
        <dbReference type="EMBL" id="MDA5093069.1"/>
    </source>
</evidence>
<dbReference type="RefSeq" id="WP_271052668.1">
    <property type="nucleotide sequence ID" value="NZ_JAQIIO010000001.1"/>
</dbReference>
<dbReference type="Proteomes" id="UP001528040">
    <property type="component" value="Unassembled WGS sequence"/>
</dbReference>